<keyword evidence="2" id="KW-1185">Reference proteome</keyword>
<comment type="caution">
    <text evidence="1">The sequence shown here is derived from an EMBL/GenBank/DDBJ whole genome shotgun (WGS) entry which is preliminary data.</text>
</comment>
<dbReference type="AlphaFoldDB" id="A0A1R3KJC1"/>
<protein>
    <submittedName>
        <fullName evidence="1">Uncharacterized protein</fullName>
    </submittedName>
</protein>
<dbReference type="OrthoDB" id="435275at2759"/>
<dbReference type="Proteomes" id="UP000187203">
    <property type="component" value="Unassembled WGS sequence"/>
</dbReference>
<evidence type="ECO:0000313" key="1">
    <source>
        <dbReference type="EMBL" id="OMP07177.1"/>
    </source>
</evidence>
<name>A0A1R3KJC1_9ROSI</name>
<gene>
    <name evidence="1" type="ORF">COLO4_07565</name>
</gene>
<sequence>MGFVFYELSMKIPLSGDHVAVHVWKDDLKIAYMTSIVFFRECPVLGFAKFSGYEDEHMVPFHRPELHITFDGDEVSRTVVKRKANYDMDSEQFNYEFFSSNRHREHLSSYEVSSPQLAL</sequence>
<proteinExistence type="predicted"/>
<reference evidence="2" key="1">
    <citation type="submission" date="2013-09" db="EMBL/GenBank/DDBJ databases">
        <title>Corchorus olitorius genome sequencing.</title>
        <authorList>
            <person name="Alam M."/>
            <person name="Haque M.S."/>
            <person name="Islam M.S."/>
            <person name="Emdad E.M."/>
            <person name="Islam M.M."/>
            <person name="Ahmed B."/>
            <person name="Halim A."/>
            <person name="Hossen Q.M.M."/>
            <person name="Hossain M.Z."/>
            <person name="Ahmed R."/>
            <person name="Khan M.M."/>
            <person name="Islam R."/>
            <person name="Rashid M.M."/>
            <person name="Khan S.A."/>
            <person name="Rahman M.S."/>
            <person name="Alam M."/>
            <person name="Yahiya A.S."/>
            <person name="Khan M.S."/>
            <person name="Azam M.S."/>
            <person name="Haque T."/>
            <person name="Lashkar M.Z.H."/>
            <person name="Akhand A.I."/>
            <person name="Morshed G."/>
            <person name="Roy S."/>
            <person name="Uddin K.S."/>
            <person name="Rabeya T."/>
            <person name="Hossain A.S."/>
            <person name="Chowdhury A."/>
            <person name="Snigdha A.R."/>
            <person name="Mortoza M.S."/>
            <person name="Matin S.A."/>
            <person name="Hoque S.M.E."/>
            <person name="Islam M.K."/>
            <person name="Roy D.K."/>
            <person name="Haider R."/>
            <person name="Moosa M.M."/>
            <person name="Elias S.M."/>
            <person name="Hasan A.M."/>
            <person name="Jahan S."/>
            <person name="Shafiuddin M."/>
            <person name="Mahmood N."/>
            <person name="Shommy N.S."/>
        </authorList>
    </citation>
    <scope>NUCLEOTIDE SEQUENCE [LARGE SCALE GENOMIC DNA]</scope>
    <source>
        <strain evidence="2">cv. O-4</strain>
    </source>
</reference>
<evidence type="ECO:0000313" key="2">
    <source>
        <dbReference type="Proteomes" id="UP000187203"/>
    </source>
</evidence>
<accession>A0A1R3KJC1</accession>
<dbReference type="STRING" id="93759.A0A1R3KJC1"/>
<organism evidence="1 2">
    <name type="scientific">Corchorus olitorius</name>
    <dbReference type="NCBI Taxonomy" id="93759"/>
    <lineage>
        <taxon>Eukaryota</taxon>
        <taxon>Viridiplantae</taxon>
        <taxon>Streptophyta</taxon>
        <taxon>Embryophyta</taxon>
        <taxon>Tracheophyta</taxon>
        <taxon>Spermatophyta</taxon>
        <taxon>Magnoliopsida</taxon>
        <taxon>eudicotyledons</taxon>
        <taxon>Gunneridae</taxon>
        <taxon>Pentapetalae</taxon>
        <taxon>rosids</taxon>
        <taxon>malvids</taxon>
        <taxon>Malvales</taxon>
        <taxon>Malvaceae</taxon>
        <taxon>Grewioideae</taxon>
        <taxon>Apeibeae</taxon>
        <taxon>Corchorus</taxon>
    </lineage>
</organism>
<dbReference type="EMBL" id="AWUE01013370">
    <property type="protein sequence ID" value="OMP07177.1"/>
    <property type="molecule type" value="Genomic_DNA"/>
</dbReference>